<dbReference type="OrthoDB" id="2962993at2759"/>
<sequence length="72" mass="8639">MSKPTESLTEYRTNPRKIQESDQDAIYQAYVTQSPEVHRKMTRQLLRKMDVYLLPFVVVMYLLNFLDRKNLS</sequence>
<dbReference type="EMBL" id="MSFL01000017">
    <property type="protein sequence ID" value="PWY78382.1"/>
    <property type="molecule type" value="Genomic_DNA"/>
</dbReference>
<comment type="caution">
    <text evidence="2">The sequence shown here is derived from an EMBL/GenBank/DDBJ whole genome shotgun (WGS) entry which is preliminary data.</text>
</comment>
<protein>
    <submittedName>
        <fullName evidence="2">Uncharacterized protein</fullName>
    </submittedName>
</protein>
<dbReference type="AlphaFoldDB" id="A0A317VZD5"/>
<keyword evidence="1" id="KW-0812">Transmembrane</keyword>
<dbReference type="VEuPathDB" id="FungiDB:BO70DRAFT_397621"/>
<organism evidence="2 3">
    <name type="scientific">Aspergillus heteromorphus CBS 117.55</name>
    <dbReference type="NCBI Taxonomy" id="1448321"/>
    <lineage>
        <taxon>Eukaryota</taxon>
        <taxon>Fungi</taxon>
        <taxon>Dikarya</taxon>
        <taxon>Ascomycota</taxon>
        <taxon>Pezizomycotina</taxon>
        <taxon>Eurotiomycetes</taxon>
        <taxon>Eurotiomycetidae</taxon>
        <taxon>Eurotiales</taxon>
        <taxon>Aspergillaceae</taxon>
        <taxon>Aspergillus</taxon>
        <taxon>Aspergillus subgen. Circumdati</taxon>
    </lineage>
</organism>
<evidence type="ECO:0000313" key="3">
    <source>
        <dbReference type="Proteomes" id="UP000247233"/>
    </source>
</evidence>
<dbReference type="GeneID" id="37068957"/>
<keyword evidence="1" id="KW-0472">Membrane</keyword>
<gene>
    <name evidence="2" type="ORF">BO70DRAFT_397621</name>
</gene>
<feature type="transmembrane region" description="Helical" evidence="1">
    <location>
        <begin position="49"/>
        <end position="66"/>
    </location>
</feature>
<evidence type="ECO:0000256" key="1">
    <source>
        <dbReference type="SAM" id="Phobius"/>
    </source>
</evidence>
<keyword evidence="3" id="KW-1185">Reference proteome</keyword>
<evidence type="ECO:0000313" key="2">
    <source>
        <dbReference type="EMBL" id="PWY78382.1"/>
    </source>
</evidence>
<keyword evidence="1" id="KW-1133">Transmembrane helix</keyword>
<name>A0A317VZD5_9EURO</name>
<accession>A0A317VZD5</accession>
<dbReference type="Proteomes" id="UP000247233">
    <property type="component" value="Unassembled WGS sequence"/>
</dbReference>
<proteinExistence type="predicted"/>
<reference evidence="2 3" key="1">
    <citation type="submission" date="2016-12" db="EMBL/GenBank/DDBJ databases">
        <title>The genomes of Aspergillus section Nigri reveals drivers in fungal speciation.</title>
        <authorList>
            <consortium name="DOE Joint Genome Institute"/>
            <person name="Vesth T.C."/>
            <person name="Nybo J."/>
            <person name="Theobald S."/>
            <person name="Brandl J."/>
            <person name="Frisvad J.C."/>
            <person name="Nielsen K.F."/>
            <person name="Lyhne E.K."/>
            <person name="Kogle M.E."/>
            <person name="Kuo A."/>
            <person name="Riley R."/>
            <person name="Clum A."/>
            <person name="Nolan M."/>
            <person name="Lipzen A."/>
            <person name="Salamov A."/>
            <person name="Henrissat B."/>
            <person name="Wiebenga A."/>
            <person name="De Vries R.P."/>
            <person name="Grigoriev I.V."/>
            <person name="Mortensen U.H."/>
            <person name="Andersen M.R."/>
            <person name="Baker S.E."/>
        </authorList>
    </citation>
    <scope>NUCLEOTIDE SEQUENCE [LARGE SCALE GENOMIC DNA]</scope>
    <source>
        <strain evidence="2 3">CBS 117.55</strain>
    </source>
</reference>
<dbReference type="RefSeq" id="XP_025398323.1">
    <property type="nucleotide sequence ID" value="XM_025546720.1"/>
</dbReference>